<dbReference type="SUPFAM" id="SSF46689">
    <property type="entry name" value="Homeodomain-like"/>
    <property type="match status" value="1"/>
</dbReference>
<dbReference type="Proteomes" id="UP000707731">
    <property type="component" value="Unassembled WGS sequence"/>
</dbReference>
<dbReference type="Pfam" id="PF13936">
    <property type="entry name" value="HTH_38"/>
    <property type="match status" value="1"/>
</dbReference>
<protein>
    <submittedName>
        <fullName evidence="2">Helix-turn-helix domain-containing protein</fullName>
    </submittedName>
</protein>
<reference evidence="2 3" key="1">
    <citation type="submission" date="2020-10" db="EMBL/GenBank/DDBJ databases">
        <title>Identification of Nocardia species via Next-generation sequencing and recognition of intraspecies genetic diversity.</title>
        <authorList>
            <person name="Li P."/>
            <person name="Li P."/>
            <person name="Lu B."/>
        </authorList>
    </citation>
    <scope>NUCLEOTIDE SEQUENCE [LARGE SCALE GENOMIC DNA]</scope>
    <source>
        <strain evidence="2 3">BJ06-0143</strain>
    </source>
</reference>
<name>A0ABS0DJ05_9NOCA</name>
<organism evidence="2 3">
    <name type="scientific">Nocardia higoensis</name>
    <dbReference type="NCBI Taxonomy" id="228599"/>
    <lineage>
        <taxon>Bacteria</taxon>
        <taxon>Bacillati</taxon>
        <taxon>Actinomycetota</taxon>
        <taxon>Actinomycetes</taxon>
        <taxon>Mycobacteriales</taxon>
        <taxon>Nocardiaceae</taxon>
        <taxon>Nocardia</taxon>
    </lineage>
</organism>
<dbReference type="InterPro" id="IPR009057">
    <property type="entry name" value="Homeodomain-like_sf"/>
</dbReference>
<dbReference type="EMBL" id="JADLQN010000016">
    <property type="protein sequence ID" value="MBF6358441.1"/>
    <property type="molecule type" value="Genomic_DNA"/>
</dbReference>
<accession>A0ABS0DJ05</accession>
<dbReference type="InterPro" id="IPR025246">
    <property type="entry name" value="IS30-like_HTH"/>
</dbReference>
<dbReference type="Gene3D" id="1.10.10.10">
    <property type="entry name" value="Winged helix-like DNA-binding domain superfamily/Winged helix DNA-binding domain"/>
    <property type="match status" value="1"/>
</dbReference>
<gene>
    <name evidence="2" type="ORF">IU449_28500</name>
</gene>
<keyword evidence="3" id="KW-1185">Reference proteome</keyword>
<evidence type="ECO:0000313" key="2">
    <source>
        <dbReference type="EMBL" id="MBF6358441.1"/>
    </source>
</evidence>
<proteinExistence type="predicted"/>
<evidence type="ECO:0000313" key="3">
    <source>
        <dbReference type="Proteomes" id="UP000707731"/>
    </source>
</evidence>
<feature type="non-terminal residue" evidence="2">
    <location>
        <position position="1"/>
    </location>
</feature>
<dbReference type="InterPro" id="IPR036388">
    <property type="entry name" value="WH-like_DNA-bd_sf"/>
</dbReference>
<evidence type="ECO:0000259" key="1">
    <source>
        <dbReference type="Pfam" id="PF13936"/>
    </source>
</evidence>
<feature type="domain" description="Transposase IS30-like HTH" evidence="1">
    <location>
        <begin position="10"/>
        <end position="42"/>
    </location>
</feature>
<dbReference type="PRINTS" id="PR00038">
    <property type="entry name" value="HTHLUXR"/>
</dbReference>
<dbReference type="InterPro" id="IPR000792">
    <property type="entry name" value="Tscrpt_reg_LuxR_C"/>
</dbReference>
<sequence>DTDATASRDNQILALLDAGKSAREIATEIGVHHSTVARHIKRLRPPAEESAAQTLRLIAGAN</sequence>
<dbReference type="RefSeq" id="WP_195005274.1">
    <property type="nucleotide sequence ID" value="NZ_JADLQN010000016.1"/>
</dbReference>
<comment type="caution">
    <text evidence="2">The sequence shown here is derived from an EMBL/GenBank/DDBJ whole genome shotgun (WGS) entry which is preliminary data.</text>
</comment>